<accession>W9Z022</accession>
<protein>
    <recommendedName>
        <fullName evidence="2">HAT C-terminal dimerisation domain-containing protein</fullName>
    </recommendedName>
</protein>
<dbReference type="EMBL" id="JH659454">
    <property type="protein sequence ID" value="EXK24755.1"/>
    <property type="molecule type" value="Genomic_DNA"/>
</dbReference>
<proteinExistence type="predicted"/>
<sequence>MVAIPRSDLLTGMLRNNQQDAFNKSSGPKLNARKPLDVILDNDTRWLSQLYAIRRALLLRDYIERHQINFKQQNKAKRGSPKEPLTMPFTCQPENQLSEKDWEVVETIAQILSYYEATIKMLEGDGQIRKRKQQLQRFKHIAKGFPDTEHFRININLDWQKLNDYYDILSDTPIYYNSLALHPTYQCKWFERNWTDRPEWIDEAKNMVHDVWRFEYREASLPGQEPPAFEPVPKQRKTSDKPFQEYLRQNHYTAPEEGHDGLTPGEDEYLHWITHCESGDDYRQSSHILAREAIQVSKLVANSA</sequence>
<evidence type="ECO:0008006" key="2">
    <source>
        <dbReference type="Google" id="ProtNLM"/>
    </source>
</evidence>
<reference evidence="1" key="1">
    <citation type="submission" date="2012-04" db="EMBL/GenBank/DDBJ databases">
        <title>The Genome Sequence of Fusarium oxysporum melonis.</title>
        <authorList>
            <consortium name="The Broad Institute Genome Sequencing Platform"/>
            <person name="Ma L.-J."/>
            <person name="Gale L.R."/>
            <person name="Schwartz D.C."/>
            <person name="Zhou S."/>
            <person name="Corby-Kistler H."/>
            <person name="Young S.K."/>
            <person name="Zeng Q."/>
            <person name="Gargeya S."/>
            <person name="Fitzgerald M."/>
            <person name="Haas B."/>
            <person name="Abouelleil A."/>
            <person name="Alvarado L."/>
            <person name="Arachchi H.M."/>
            <person name="Berlin A."/>
            <person name="Brown A."/>
            <person name="Chapman S.B."/>
            <person name="Chen Z."/>
            <person name="Dunbar C."/>
            <person name="Freedman E."/>
            <person name="Gearin G."/>
            <person name="Goldberg J."/>
            <person name="Griggs A."/>
            <person name="Gujja S."/>
            <person name="Heiman D."/>
            <person name="Howarth C."/>
            <person name="Larson L."/>
            <person name="Lui A."/>
            <person name="MacDonald P.J.P."/>
            <person name="Montmayeur A."/>
            <person name="Murphy C."/>
            <person name="Neiman D."/>
            <person name="Pearson M."/>
            <person name="Priest M."/>
            <person name="Roberts A."/>
            <person name="Saif S."/>
            <person name="Shea T."/>
            <person name="Shenoy N."/>
            <person name="Sisk P."/>
            <person name="Stolte C."/>
            <person name="Sykes S."/>
            <person name="Wortman J."/>
            <person name="Nusbaum C."/>
            <person name="Birren B."/>
        </authorList>
    </citation>
    <scope>NUCLEOTIDE SEQUENCE</scope>
    <source>
        <strain evidence="1">26406</strain>
    </source>
</reference>
<reference evidence="1" key="2">
    <citation type="submission" date="2012-05" db="EMBL/GenBank/DDBJ databases">
        <title>Annotation of the Genome Sequence of Fusarium oxysporum f. sp. melonis 26406.</title>
        <authorList>
            <consortium name="The Broad Institute Genomics Platform"/>
            <person name="Ma L.-J."/>
            <person name="Corby-Kistler H."/>
            <person name="Broz K."/>
            <person name="Gale L.R."/>
            <person name="Jonkers W."/>
            <person name="O'Donnell K."/>
            <person name="Ploetz R."/>
            <person name="Steinberg C."/>
            <person name="Schwartz D.C."/>
            <person name="VanEtten H."/>
            <person name="Zhou S."/>
            <person name="Young S.K."/>
            <person name="Zeng Q."/>
            <person name="Gargeya S."/>
            <person name="Fitzgerald M."/>
            <person name="Abouelleil A."/>
            <person name="Alvarado L."/>
            <person name="Chapman S.B."/>
            <person name="Gainer-Dewar J."/>
            <person name="Goldberg J."/>
            <person name="Griggs A."/>
            <person name="Gujja S."/>
            <person name="Hansen M."/>
            <person name="Howarth C."/>
            <person name="Imamovic A."/>
            <person name="Ireland A."/>
            <person name="Larimer J."/>
            <person name="McCowan C."/>
            <person name="Murphy C."/>
            <person name="Pearson M."/>
            <person name="Poon T.W."/>
            <person name="Priest M."/>
            <person name="Roberts A."/>
            <person name="Saif S."/>
            <person name="Shea T."/>
            <person name="Sykes S."/>
            <person name="Wortman J."/>
            <person name="Nusbaum C."/>
            <person name="Birren B."/>
        </authorList>
    </citation>
    <scope>NUCLEOTIDE SEQUENCE</scope>
    <source>
        <strain evidence="1">26406</strain>
    </source>
</reference>
<dbReference type="Proteomes" id="UP000030703">
    <property type="component" value="Unassembled WGS sequence"/>
</dbReference>
<dbReference type="AlphaFoldDB" id="W9Z022"/>
<gene>
    <name evidence="1" type="ORF">FOMG_18537</name>
</gene>
<dbReference type="SUPFAM" id="SSF53098">
    <property type="entry name" value="Ribonuclease H-like"/>
    <property type="match status" value="1"/>
</dbReference>
<evidence type="ECO:0000313" key="1">
    <source>
        <dbReference type="EMBL" id="EXK24755.1"/>
    </source>
</evidence>
<organism evidence="1">
    <name type="scientific">Fusarium oxysporum f. sp. melonis 26406</name>
    <dbReference type="NCBI Taxonomy" id="1089452"/>
    <lineage>
        <taxon>Eukaryota</taxon>
        <taxon>Fungi</taxon>
        <taxon>Dikarya</taxon>
        <taxon>Ascomycota</taxon>
        <taxon>Pezizomycotina</taxon>
        <taxon>Sordariomycetes</taxon>
        <taxon>Hypocreomycetidae</taxon>
        <taxon>Hypocreales</taxon>
        <taxon>Nectriaceae</taxon>
        <taxon>Fusarium</taxon>
        <taxon>Fusarium oxysporum species complex</taxon>
    </lineage>
</organism>
<dbReference type="VEuPathDB" id="FungiDB:FOMG_18537"/>
<dbReference type="InterPro" id="IPR012337">
    <property type="entry name" value="RNaseH-like_sf"/>
</dbReference>
<name>W9Z022_FUSOX</name>
<dbReference type="HOGENOM" id="CLU_915386_0_0_1"/>